<keyword evidence="2" id="KW-0012">Acyltransferase</keyword>
<sequence>MSELRERTTADVDTVIGWVPDAAALYRFAGPRLTWPLTAQQMHDSAAAEGATAWVMDVEQRLVGHAQLTRCGDAVRLGRVLIDPTQRGRGLGRRLVASAVERARQQGAVRVDLSVLADNPAARRIYATLGFTPAPVQEASDMIAMTRNL</sequence>
<evidence type="ECO:0000256" key="1">
    <source>
        <dbReference type="ARBA" id="ARBA00022679"/>
    </source>
</evidence>
<dbReference type="InterPro" id="IPR050832">
    <property type="entry name" value="Bact_Acetyltransf"/>
</dbReference>
<dbReference type="Gene3D" id="3.40.630.30">
    <property type="match status" value="1"/>
</dbReference>
<evidence type="ECO:0000313" key="5">
    <source>
        <dbReference type="Proteomes" id="UP000521922"/>
    </source>
</evidence>
<reference evidence="4 5" key="1">
    <citation type="submission" date="2020-07" db="EMBL/GenBank/DDBJ databases">
        <title>Sequencing the genomes of 1000 actinobacteria strains.</title>
        <authorList>
            <person name="Klenk H.-P."/>
        </authorList>
    </citation>
    <scope>NUCLEOTIDE SEQUENCE [LARGE SCALE GENOMIC DNA]</scope>
    <source>
        <strain evidence="4 5">DSM 7487</strain>
    </source>
</reference>
<proteinExistence type="predicted"/>
<dbReference type="EMBL" id="JACCBB010000001">
    <property type="protein sequence ID" value="NYD24710.1"/>
    <property type="molecule type" value="Genomic_DNA"/>
</dbReference>
<dbReference type="Proteomes" id="UP000521922">
    <property type="component" value="Unassembled WGS sequence"/>
</dbReference>
<gene>
    <name evidence="4" type="ORF">BJ968_004250</name>
</gene>
<dbReference type="PROSITE" id="PS51186">
    <property type="entry name" value="GNAT"/>
    <property type="match status" value="1"/>
</dbReference>
<dbReference type="RefSeq" id="WP_179755286.1">
    <property type="nucleotide sequence ID" value="NZ_BAAAGN010000013.1"/>
</dbReference>
<keyword evidence="1 4" id="KW-0808">Transferase</keyword>
<evidence type="ECO:0000259" key="3">
    <source>
        <dbReference type="PROSITE" id="PS51186"/>
    </source>
</evidence>
<accession>A0A7Y9J312</accession>
<comment type="caution">
    <text evidence="4">The sequence shown here is derived from an EMBL/GenBank/DDBJ whole genome shotgun (WGS) entry which is preliminary data.</text>
</comment>
<evidence type="ECO:0000313" key="4">
    <source>
        <dbReference type="EMBL" id="NYD24710.1"/>
    </source>
</evidence>
<organism evidence="4 5">
    <name type="scientific">Kineococcus aurantiacus</name>
    <dbReference type="NCBI Taxonomy" id="37633"/>
    <lineage>
        <taxon>Bacteria</taxon>
        <taxon>Bacillati</taxon>
        <taxon>Actinomycetota</taxon>
        <taxon>Actinomycetes</taxon>
        <taxon>Kineosporiales</taxon>
        <taxon>Kineosporiaceae</taxon>
        <taxon>Kineococcus</taxon>
    </lineage>
</organism>
<dbReference type="Pfam" id="PF00583">
    <property type="entry name" value="Acetyltransf_1"/>
    <property type="match status" value="1"/>
</dbReference>
<dbReference type="PANTHER" id="PTHR43877">
    <property type="entry name" value="AMINOALKYLPHOSPHONATE N-ACETYLTRANSFERASE-RELATED-RELATED"/>
    <property type="match status" value="1"/>
</dbReference>
<feature type="domain" description="N-acetyltransferase" evidence="3">
    <location>
        <begin position="2"/>
        <end position="149"/>
    </location>
</feature>
<protein>
    <submittedName>
        <fullName evidence="4">GNAT superfamily N-acetyltransferase</fullName>
    </submittedName>
</protein>
<dbReference type="SUPFAM" id="SSF55729">
    <property type="entry name" value="Acyl-CoA N-acyltransferases (Nat)"/>
    <property type="match status" value="1"/>
</dbReference>
<evidence type="ECO:0000256" key="2">
    <source>
        <dbReference type="ARBA" id="ARBA00023315"/>
    </source>
</evidence>
<dbReference type="CDD" id="cd04301">
    <property type="entry name" value="NAT_SF"/>
    <property type="match status" value="1"/>
</dbReference>
<dbReference type="InterPro" id="IPR000182">
    <property type="entry name" value="GNAT_dom"/>
</dbReference>
<dbReference type="GO" id="GO:0016747">
    <property type="term" value="F:acyltransferase activity, transferring groups other than amino-acyl groups"/>
    <property type="evidence" value="ECO:0007669"/>
    <property type="project" value="InterPro"/>
</dbReference>
<name>A0A7Y9J312_9ACTN</name>
<dbReference type="AlphaFoldDB" id="A0A7Y9J312"/>
<dbReference type="InterPro" id="IPR016181">
    <property type="entry name" value="Acyl_CoA_acyltransferase"/>
</dbReference>
<keyword evidence="5" id="KW-1185">Reference proteome</keyword>